<dbReference type="AlphaFoldDB" id="A0A0A9BJ77"/>
<reference evidence="1" key="1">
    <citation type="submission" date="2014-09" db="EMBL/GenBank/DDBJ databases">
        <authorList>
            <person name="Magalhaes I.L.F."/>
            <person name="Oliveira U."/>
            <person name="Santos F.R."/>
            <person name="Vidigal T.H.D.A."/>
            <person name="Brescovit A.D."/>
            <person name="Santos A.J."/>
        </authorList>
    </citation>
    <scope>NUCLEOTIDE SEQUENCE</scope>
    <source>
        <tissue evidence="1">Shoot tissue taken approximately 20 cm above the soil surface</tissue>
    </source>
</reference>
<protein>
    <submittedName>
        <fullName evidence="1">Uncharacterized protein</fullName>
    </submittedName>
</protein>
<organism evidence="1">
    <name type="scientific">Arundo donax</name>
    <name type="common">Giant reed</name>
    <name type="synonym">Donax arundinaceus</name>
    <dbReference type="NCBI Taxonomy" id="35708"/>
    <lineage>
        <taxon>Eukaryota</taxon>
        <taxon>Viridiplantae</taxon>
        <taxon>Streptophyta</taxon>
        <taxon>Embryophyta</taxon>
        <taxon>Tracheophyta</taxon>
        <taxon>Spermatophyta</taxon>
        <taxon>Magnoliopsida</taxon>
        <taxon>Liliopsida</taxon>
        <taxon>Poales</taxon>
        <taxon>Poaceae</taxon>
        <taxon>PACMAD clade</taxon>
        <taxon>Arundinoideae</taxon>
        <taxon>Arundineae</taxon>
        <taxon>Arundo</taxon>
    </lineage>
</organism>
<proteinExistence type="predicted"/>
<accession>A0A0A9BJ77</accession>
<reference evidence="1" key="2">
    <citation type="journal article" date="2015" name="Data Brief">
        <title>Shoot transcriptome of the giant reed, Arundo donax.</title>
        <authorList>
            <person name="Barrero R.A."/>
            <person name="Guerrero F.D."/>
            <person name="Moolhuijzen P."/>
            <person name="Goolsby J.A."/>
            <person name="Tidwell J."/>
            <person name="Bellgard S.E."/>
            <person name="Bellgard M.I."/>
        </authorList>
    </citation>
    <scope>NUCLEOTIDE SEQUENCE</scope>
    <source>
        <tissue evidence="1">Shoot tissue taken approximately 20 cm above the soil surface</tissue>
    </source>
</reference>
<evidence type="ECO:0000313" key="1">
    <source>
        <dbReference type="EMBL" id="JAD61270.1"/>
    </source>
</evidence>
<dbReference type="EMBL" id="GBRH01236625">
    <property type="protein sequence ID" value="JAD61270.1"/>
    <property type="molecule type" value="Transcribed_RNA"/>
</dbReference>
<sequence>MSAIYENKDEDGFLTPSAVLSGAFTPPGYLLLVDQRQESQDSDILDMINFSGLPR</sequence>
<name>A0A0A9BJ77_ARUDO</name>